<evidence type="ECO:0000313" key="16">
    <source>
        <dbReference type="EMBL" id="PIB26660.1"/>
    </source>
</evidence>
<evidence type="ECO:0000256" key="12">
    <source>
        <dbReference type="ARBA" id="ARBA00031183"/>
    </source>
</evidence>
<proteinExistence type="inferred from homology"/>
<dbReference type="GO" id="GO:0003957">
    <property type="term" value="F:NAD(P)+ transhydrogenase (Si-specific) activity"/>
    <property type="evidence" value="ECO:0007669"/>
    <property type="project" value="UniProtKB-EC"/>
</dbReference>
<dbReference type="PANTHER" id="PTHR22912">
    <property type="entry name" value="DISULFIDE OXIDOREDUCTASE"/>
    <property type="match status" value="1"/>
</dbReference>
<dbReference type="Proteomes" id="UP000231516">
    <property type="component" value="Unassembled WGS sequence"/>
</dbReference>
<organism evidence="16 17">
    <name type="scientific">Paramylibacter kogurei</name>
    <dbReference type="NCBI Taxonomy" id="1889778"/>
    <lineage>
        <taxon>Bacteria</taxon>
        <taxon>Pseudomonadati</taxon>
        <taxon>Pseudomonadota</taxon>
        <taxon>Alphaproteobacteria</taxon>
        <taxon>Rhodobacterales</taxon>
        <taxon>Paracoccaceae</taxon>
        <taxon>Paramylibacter</taxon>
    </lineage>
</organism>
<dbReference type="InterPro" id="IPR004099">
    <property type="entry name" value="Pyr_nucl-diS_OxRdtase_dimer"/>
</dbReference>
<feature type="binding site" evidence="13">
    <location>
        <position position="268"/>
    </location>
    <ligand>
        <name>NAD(+)</name>
        <dbReference type="ChEBI" id="CHEBI:57540"/>
    </ligand>
</feature>
<dbReference type="RefSeq" id="WP_099591488.1">
    <property type="nucleotide sequence ID" value="NZ_MDGM01000003.1"/>
</dbReference>
<evidence type="ECO:0000256" key="3">
    <source>
        <dbReference type="ARBA" id="ARBA00007532"/>
    </source>
</evidence>
<dbReference type="OrthoDB" id="9776382at2"/>
<dbReference type="Pfam" id="PF07992">
    <property type="entry name" value="Pyr_redox_2"/>
    <property type="match status" value="1"/>
</dbReference>
<dbReference type="GO" id="GO:0005829">
    <property type="term" value="C:cytosol"/>
    <property type="evidence" value="ECO:0007669"/>
    <property type="project" value="TreeGrafter"/>
</dbReference>
<comment type="caution">
    <text evidence="16">The sequence shown here is derived from an EMBL/GenBank/DDBJ whole genome shotgun (WGS) entry which is preliminary data.</text>
</comment>
<gene>
    <name evidence="16" type="ORF">BFP76_12285</name>
</gene>
<evidence type="ECO:0000256" key="8">
    <source>
        <dbReference type="ARBA" id="ARBA00022827"/>
    </source>
</evidence>
<keyword evidence="10" id="KW-0560">Oxidoreductase</keyword>
<dbReference type="PIRSF" id="PIRSF000350">
    <property type="entry name" value="Mercury_reductase_MerA"/>
    <property type="match status" value="1"/>
</dbReference>
<comment type="subcellular location">
    <subcellularLocation>
        <location evidence="2">Cytoplasm</location>
    </subcellularLocation>
</comment>
<evidence type="ECO:0000256" key="10">
    <source>
        <dbReference type="ARBA" id="ARBA00023002"/>
    </source>
</evidence>
<dbReference type="InterPro" id="IPR023753">
    <property type="entry name" value="FAD/NAD-binding_dom"/>
</dbReference>
<reference evidence="16 17" key="1">
    <citation type="submission" date="2016-08" db="EMBL/GenBank/DDBJ databases">
        <title>Draft genome of Amylibacter sp. strain 4G11.</title>
        <authorList>
            <person name="Wong S.-K."/>
            <person name="Hamasaki K."/>
            <person name="Yoshizawa S."/>
        </authorList>
    </citation>
    <scope>NUCLEOTIDE SEQUENCE [LARGE SCALE GENOMIC DNA]</scope>
    <source>
        <strain evidence="16 17">4G11</strain>
    </source>
</reference>
<keyword evidence="6" id="KW-0963">Cytoplasm</keyword>
<dbReference type="AlphaFoldDB" id="A0A2G5KCU8"/>
<dbReference type="PRINTS" id="PR00411">
    <property type="entry name" value="PNDRDTASEI"/>
</dbReference>
<keyword evidence="8 13" id="KW-0274">FAD</keyword>
<dbReference type="InterPro" id="IPR050151">
    <property type="entry name" value="Class-I_Pyr_Nuc-Dis_Oxidored"/>
</dbReference>
<dbReference type="EMBL" id="MDGM01000003">
    <property type="protein sequence ID" value="PIB26660.1"/>
    <property type="molecule type" value="Genomic_DNA"/>
</dbReference>
<feature type="domain" description="FAD/NAD(P)-binding" evidence="15">
    <location>
        <begin position="4"/>
        <end position="325"/>
    </location>
</feature>
<accession>A0A2G5KCU8</accession>
<dbReference type="EC" id="1.6.1.1" evidence="4"/>
<protein>
    <recommendedName>
        <fullName evidence="5">Soluble pyridine nucleotide transhydrogenase</fullName>
        <ecNumber evidence="4">1.6.1.1</ecNumber>
    </recommendedName>
    <alternativeName>
        <fullName evidence="12">NAD(P)(+) transhydrogenase [B-specific]</fullName>
    </alternativeName>
</protein>
<dbReference type="InterPro" id="IPR016156">
    <property type="entry name" value="FAD/NAD-linked_Rdtase_dimer_sf"/>
</dbReference>
<keyword evidence="17" id="KW-1185">Reference proteome</keyword>
<evidence type="ECO:0000256" key="5">
    <source>
        <dbReference type="ARBA" id="ARBA00016603"/>
    </source>
</evidence>
<name>A0A2G5KCU8_9RHOB</name>
<comment type="function">
    <text evidence="1">Conversion of NADPH, generated by peripheral catabolic pathways, to NADH, which can enter the respiratory chain for energy generation.</text>
</comment>
<evidence type="ECO:0000256" key="13">
    <source>
        <dbReference type="PIRSR" id="PIRSR000350-3"/>
    </source>
</evidence>
<evidence type="ECO:0000259" key="15">
    <source>
        <dbReference type="Pfam" id="PF07992"/>
    </source>
</evidence>
<evidence type="ECO:0000256" key="11">
    <source>
        <dbReference type="ARBA" id="ARBA00023027"/>
    </source>
</evidence>
<dbReference type="PRINTS" id="PR00368">
    <property type="entry name" value="FADPNR"/>
</dbReference>
<dbReference type="GO" id="GO:0050660">
    <property type="term" value="F:flavin adenine dinucleotide binding"/>
    <property type="evidence" value="ECO:0007669"/>
    <property type="project" value="TreeGrafter"/>
</dbReference>
<keyword evidence="11 13" id="KW-0520">NAD</keyword>
<dbReference type="SUPFAM" id="SSF55424">
    <property type="entry name" value="FAD/NAD-linked reductases, dimerisation (C-terminal) domain"/>
    <property type="match status" value="1"/>
</dbReference>
<keyword evidence="13" id="KW-0547">Nucleotide-binding</keyword>
<dbReference type="InterPro" id="IPR001100">
    <property type="entry name" value="Pyr_nuc-diS_OxRdtase"/>
</dbReference>
<comment type="similarity">
    <text evidence="3">Belongs to the class-I pyridine nucleotide-disulfide oxidoreductase family.</text>
</comment>
<evidence type="ECO:0000259" key="14">
    <source>
        <dbReference type="Pfam" id="PF02852"/>
    </source>
</evidence>
<dbReference type="Gene3D" id="3.30.390.30">
    <property type="match status" value="1"/>
</dbReference>
<evidence type="ECO:0000256" key="1">
    <source>
        <dbReference type="ARBA" id="ARBA00002842"/>
    </source>
</evidence>
<evidence type="ECO:0000256" key="7">
    <source>
        <dbReference type="ARBA" id="ARBA00022630"/>
    </source>
</evidence>
<dbReference type="GO" id="GO:0004148">
    <property type="term" value="F:dihydrolipoyl dehydrogenase (NADH) activity"/>
    <property type="evidence" value="ECO:0007669"/>
    <property type="project" value="TreeGrafter"/>
</dbReference>
<dbReference type="SUPFAM" id="SSF51905">
    <property type="entry name" value="FAD/NAD(P)-binding domain"/>
    <property type="match status" value="1"/>
</dbReference>
<evidence type="ECO:0000256" key="6">
    <source>
        <dbReference type="ARBA" id="ARBA00022490"/>
    </source>
</evidence>
<comment type="cofactor">
    <cofactor evidence="13">
        <name>FAD</name>
        <dbReference type="ChEBI" id="CHEBI:57692"/>
    </cofactor>
    <text evidence="13">Binds 1 FAD per subunit.</text>
</comment>
<dbReference type="Pfam" id="PF02852">
    <property type="entry name" value="Pyr_redox_dim"/>
    <property type="match status" value="1"/>
</dbReference>
<keyword evidence="9" id="KW-0521">NADP</keyword>
<dbReference type="PANTHER" id="PTHR22912:SF93">
    <property type="entry name" value="SOLUBLE PYRIDINE NUCLEOTIDE TRANSHYDROGENASE"/>
    <property type="match status" value="1"/>
</dbReference>
<dbReference type="FunFam" id="3.30.390.30:FF:000001">
    <property type="entry name" value="Dihydrolipoyl dehydrogenase"/>
    <property type="match status" value="1"/>
</dbReference>
<feature type="binding site" evidence="13">
    <location>
        <position position="204"/>
    </location>
    <ligand>
        <name>NAD(+)</name>
        <dbReference type="ChEBI" id="CHEBI:57540"/>
    </ligand>
</feature>
<dbReference type="Gene3D" id="3.50.50.60">
    <property type="entry name" value="FAD/NAD(P)-binding domain"/>
    <property type="match status" value="2"/>
</dbReference>
<evidence type="ECO:0000256" key="2">
    <source>
        <dbReference type="ARBA" id="ARBA00004496"/>
    </source>
</evidence>
<feature type="binding site" evidence="13">
    <location>
        <position position="310"/>
    </location>
    <ligand>
        <name>FAD</name>
        <dbReference type="ChEBI" id="CHEBI:57692"/>
    </ligand>
</feature>
<evidence type="ECO:0000313" key="17">
    <source>
        <dbReference type="Proteomes" id="UP000231516"/>
    </source>
</evidence>
<feature type="domain" description="Pyridine nucleotide-disulphide oxidoreductase dimerisation" evidence="14">
    <location>
        <begin position="345"/>
        <end position="451"/>
    </location>
</feature>
<evidence type="ECO:0000256" key="4">
    <source>
        <dbReference type="ARBA" id="ARBA00012772"/>
    </source>
</evidence>
<dbReference type="NCBIfam" id="NF003585">
    <property type="entry name" value="PRK05249.1"/>
    <property type="match status" value="1"/>
</dbReference>
<sequence>MSHYDLIIIGSGPSGRAAAMQAGKLKRKVLVVERGRKVGGVSVHSGTIPSKTLRETIMNLSGYRERSFYGRAHRAKDVIKADDLRQRLVKTLNYEVDNLENMFARNHVDIMHGEAHFTSKSSIEVIGEDEERITFTADRFLIATGTVPFRPDYIPFNGSTVLDSDDVIELKRLPRSMIVIGAGVIGVEYATMMQALDVKVTLIEPRKTFLDFIDSTLIQDFSHEIRDMGLDLRLGCKVTSVVDEGDQIVVQTDNGRRACAEMLLFAAGRMGATQSLNLAACELETDHRGRIEVAEKTYQTKQPHIYATGDVIGFPSLASTSLSQGRIASCHAFGEKTLPESPWFPYGIYSVPEISTCGMSEEELQERGIPYEVGIGKFRETSRGNIMGIEHGVLKMLVSLKTRRILGVQIMGEGATELIHIGQAVMNHSGTVDYFIENTFNYPTLAEAYKAAGFDAWQRMPKPEMKS</sequence>
<feature type="binding site" evidence="13">
    <location>
        <begin position="181"/>
        <end position="188"/>
    </location>
    <ligand>
        <name>NAD(+)</name>
        <dbReference type="ChEBI" id="CHEBI:57540"/>
    </ligand>
</feature>
<evidence type="ECO:0000256" key="9">
    <source>
        <dbReference type="ARBA" id="ARBA00022857"/>
    </source>
</evidence>
<feature type="binding site" evidence="13">
    <location>
        <position position="51"/>
    </location>
    <ligand>
        <name>FAD</name>
        <dbReference type="ChEBI" id="CHEBI:57692"/>
    </ligand>
</feature>
<dbReference type="InterPro" id="IPR036188">
    <property type="entry name" value="FAD/NAD-bd_sf"/>
</dbReference>
<keyword evidence="7" id="KW-0285">Flavoprotein</keyword>
<dbReference type="GO" id="GO:0006103">
    <property type="term" value="P:2-oxoglutarate metabolic process"/>
    <property type="evidence" value="ECO:0007669"/>
    <property type="project" value="TreeGrafter"/>
</dbReference>